<keyword evidence="4" id="KW-0328">Glycosyltransferase</keyword>
<name>A0ABU7TZJ2_9PROT</name>
<dbReference type="SUPFAM" id="SSF53756">
    <property type="entry name" value="UDP-Glycosyltransferase/glycogen phosphorylase"/>
    <property type="match status" value="1"/>
</dbReference>
<evidence type="ECO:0000256" key="1">
    <source>
        <dbReference type="ARBA" id="ARBA00022679"/>
    </source>
</evidence>
<evidence type="ECO:0000259" key="3">
    <source>
        <dbReference type="Pfam" id="PF12000"/>
    </source>
</evidence>
<feature type="domain" description="Glycosyl transferase family 1" evidence="2">
    <location>
        <begin position="231"/>
        <end position="403"/>
    </location>
</feature>
<dbReference type="Pfam" id="PF12000">
    <property type="entry name" value="Glyco_trans_4_3"/>
    <property type="match status" value="1"/>
</dbReference>
<feature type="domain" description="Glycosyl transferase family 4" evidence="3">
    <location>
        <begin position="46"/>
        <end position="210"/>
    </location>
</feature>
<accession>A0ABU7TZJ2</accession>
<organism evidence="4 5">
    <name type="scientific">Sorlinia euscelidii</name>
    <dbReference type="NCBI Taxonomy" id="3081148"/>
    <lineage>
        <taxon>Bacteria</taxon>
        <taxon>Pseudomonadati</taxon>
        <taxon>Pseudomonadota</taxon>
        <taxon>Alphaproteobacteria</taxon>
        <taxon>Acetobacterales</taxon>
        <taxon>Acetobacteraceae</taxon>
        <taxon>Sorlinia</taxon>
    </lineage>
</organism>
<dbReference type="InterPro" id="IPR001296">
    <property type="entry name" value="Glyco_trans_1"/>
</dbReference>
<dbReference type="EMBL" id="JAWJZY010000001">
    <property type="protein sequence ID" value="MEE8657563.1"/>
    <property type="molecule type" value="Genomic_DNA"/>
</dbReference>
<evidence type="ECO:0000259" key="2">
    <source>
        <dbReference type="Pfam" id="PF00534"/>
    </source>
</evidence>
<dbReference type="InterPro" id="IPR022623">
    <property type="entry name" value="Glyco_trans_4"/>
</dbReference>
<dbReference type="Pfam" id="PF00534">
    <property type="entry name" value="Glycos_transf_1"/>
    <property type="match status" value="1"/>
</dbReference>
<evidence type="ECO:0000313" key="4">
    <source>
        <dbReference type="EMBL" id="MEE8657563.1"/>
    </source>
</evidence>
<dbReference type="PANTHER" id="PTHR46401:SF2">
    <property type="entry name" value="GLYCOSYLTRANSFERASE WBBK-RELATED"/>
    <property type="match status" value="1"/>
</dbReference>
<reference evidence="4 5" key="1">
    <citation type="submission" date="2023-10" db="EMBL/GenBank/DDBJ databases">
        <title>Sorlinia euscelidii gen. nov., sp. nov., an acetic acid bacteria isolated from the gut of Euscelidius variegatus emitter.</title>
        <authorList>
            <person name="Michoud G."/>
            <person name="Marasco R."/>
            <person name="Seferji K."/>
            <person name="Gonella E."/>
            <person name="Garuglieri E."/>
            <person name="Alma A."/>
            <person name="Mapelli F."/>
            <person name="Borin S."/>
            <person name="Daffonchio D."/>
            <person name="Crotti E."/>
        </authorList>
    </citation>
    <scope>NUCLEOTIDE SEQUENCE [LARGE SCALE GENOMIC DNA]</scope>
    <source>
        <strain evidence="4 5">EV16P</strain>
    </source>
</reference>
<keyword evidence="5" id="KW-1185">Reference proteome</keyword>
<gene>
    <name evidence="4" type="ORF">DOFOFD_00825</name>
</gene>
<dbReference type="GO" id="GO:0016757">
    <property type="term" value="F:glycosyltransferase activity"/>
    <property type="evidence" value="ECO:0007669"/>
    <property type="project" value="UniProtKB-KW"/>
</dbReference>
<proteinExistence type="predicted"/>
<comment type="caution">
    <text evidence="4">The sequence shown here is derived from an EMBL/GenBank/DDBJ whole genome shotgun (WGS) entry which is preliminary data.</text>
</comment>
<protein>
    <submittedName>
        <fullName evidence="4">GDP-mannose-dependent alpha-(1-2)-phosphatidylinositol mannosyltransferase</fullName>
    </submittedName>
</protein>
<sequence>MNAPVISQNRLQAETQDEQNVRFLFIHQNFPGQFLHIIRHLGRNPENEIVFISEVNESAIENVRRVLYRIARAPEVRSMPGLHEYELGLLRAEAVARAARNLKALGFTPDVIIGHHGWGELLDIKDVYPNTPLLGYFEFFYHTKGYDVDFDPEFPLEADLLPVVRQKNAVNLLALNLNEHGQTPTDFQLKTYPSWARPQINLIREGVNLKHCRPDPNAARRPLEINGHIFAPEKKLVTYVARNLEPYRGFHSFMRALPRLLAERPDVEVAIVGGDSVSYGRLPGKGFPNWREALLAELGGRLDLTRTHFLGQVTYPLYLKLLQRSDAHIYLTYPFVASWSLREALAIGCPIVGSDTQPVREFIKNGETGLLTSCLDPDAITGSILQILTDRELSNKLSRNARREAEAHLDLDVYLNHYERIISDVARF</sequence>
<dbReference type="Gene3D" id="3.40.50.2000">
    <property type="entry name" value="Glycogen Phosphorylase B"/>
    <property type="match status" value="1"/>
</dbReference>
<evidence type="ECO:0000313" key="5">
    <source>
        <dbReference type="Proteomes" id="UP001312908"/>
    </source>
</evidence>
<keyword evidence="1" id="KW-0808">Transferase</keyword>
<dbReference type="Proteomes" id="UP001312908">
    <property type="component" value="Unassembled WGS sequence"/>
</dbReference>
<dbReference type="PANTHER" id="PTHR46401">
    <property type="entry name" value="GLYCOSYLTRANSFERASE WBBK-RELATED"/>
    <property type="match status" value="1"/>
</dbReference>